<sequence length="651" mass="71745">MEYWHRLSLRTRFYLVVALILLSQLLIVMTAQAILSSQDRLERLENYELPLALQGIGSGIQAELNIMIAGSQALANNPTISQWVKDGMPEGGFELVSKTMVKTQSSIGALGVFLAANDGERMVYYHYENGQLHGRPLEQSNKDDSWYFDYLSRRTEYELNLDSNDFSGDELRMFINYSSTEQLASGHPYVVAGGVMDLAMVAKLIQSYQIGNNGTVLMVGANGHVDVSPQNIGQDLNLSQNPVIAPLIASPSQKVKVVEGDWQGRESYIASYWIPSLQRYIVATVPTSDITADIRENQKVIFALASLLLIIALAVLYPVTGALIRPVVRLRQQISRASETLDLSLKFSTRDRAEIGDLCLQLTHLMERLRLTMHEVAQVSDETESLSSQLESGAQSTTQSFHEQQAALAQISATMEGIAEQVSLIAHAAKEAGEQSNEGRDILAQSVEHLQVSVNAIENLQQEMSSNREEMGVLQHHGDEIIVVLDVIRGISEQTNLLALNAAIEAARAGEHGRGFSVVADEVRQLAQRTSDSTTNIQGMIDSLRGATQRMADQMQNSVNSTESGLSGLRETRNKLDEMSAQLRSVFDMNAQIAKSTQEQELSIGEVHEGLQALSQQGESASQMADQSSFATRNLRERIGALKQQMKVFTF</sequence>
<reference evidence="10" key="1">
    <citation type="submission" date="2015-08" db="EMBL/GenBank/DDBJ databases">
        <authorList>
            <person name="Varghese N."/>
        </authorList>
    </citation>
    <scope>NUCLEOTIDE SEQUENCE [LARGE SCALE GENOMIC DNA]</scope>
    <source>
        <strain evidence="10">JCM 18476</strain>
    </source>
</reference>
<keyword evidence="6" id="KW-0472">Membrane</keyword>
<evidence type="ECO:0000313" key="9">
    <source>
        <dbReference type="EMBL" id="CUB03359.1"/>
    </source>
</evidence>
<evidence type="ECO:0000256" key="5">
    <source>
        <dbReference type="SAM" id="Coils"/>
    </source>
</evidence>
<dbReference type="OrthoDB" id="2489132at2"/>
<dbReference type="PANTHER" id="PTHR32089">
    <property type="entry name" value="METHYL-ACCEPTING CHEMOTAXIS PROTEIN MCPB"/>
    <property type="match status" value="1"/>
</dbReference>
<dbReference type="Proteomes" id="UP000182769">
    <property type="component" value="Unassembled WGS sequence"/>
</dbReference>
<dbReference type="GO" id="GO:0007165">
    <property type="term" value="P:signal transduction"/>
    <property type="evidence" value="ECO:0007669"/>
    <property type="project" value="UniProtKB-KW"/>
</dbReference>
<evidence type="ECO:0000256" key="6">
    <source>
        <dbReference type="SAM" id="Phobius"/>
    </source>
</evidence>
<keyword evidence="2 4" id="KW-0807">Transducer</keyword>
<evidence type="ECO:0000259" key="8">
    <source>
        <dbReference type="PROSITE" id="PS50885"/>
    </source>
</evidence>
<dbReference type="InterPro" id="IPR004089">
    <property type="entry name" value="MCPsignal_dom"/>
</dbReference>
<dbReference type="FunFam" id="1.10.287.950:FF:000001">
    <property type="entry name" value="Methyl-accepting chemotaxis sensory transducer"/>
    <property type="match status" value="1"/>
</dbReference>
<dbReference type="RefSeq" id="WP_055462318.1">
    <property type="nucleotide sequence ID" value="NZ_CYHG01000003.1"/>
</dbReference>
<keyword evidence="6" id="KW-1133">Transmembrane helix</keyword>
<dbReference type="GO" id="GO:0016020">
    <property type="term" value="C:membrane"/>
    <property type="evidence" value="ECO:0007669"/>
    <property type="project" value="UniProtKB-SubCell"/>
</dbReference>
<keyword evidence="5" id="KW-0175">Coiled coil</keyword>
<dbReference type="PROSITE" id="PS50885">
    <property type="entry name" value="HAMP"/>
    <property type="match status" value="1"/>
</dbReference>
<dbReference type="PROSITE" id="PS50111">
    <property type="entry name" value="CHEMOTAXIS_TRANSDUC_2"/>
    <property type="match status" value="1"/>
</dbReference>
<feature type="transmembrane region" description="Helical" evidence="6">
    <location>
        <begin position="300"/>
        <end position="324"/>
    </location>
</feature>
<dbReference type="SMART" id="SM00283">
    <property type="entry name" value="MA"/>
    <property type="match status" value="1"/>
</dbReference>
<protein>
    <submittedName>
        <fullName evidence="9">Methyl-accepting chemotaxis protein</fullName>
    </submittedName>
</protein>
<dbReference type="GO" id="GO:0006935">
    <property type="term" value="P:chemotaxis"/>
    <property type="evidence" value="ECO:0007669"/>
    <property type="project" value="UniProtKB-ARBA"/>
</dbReference>
<feature type="transmembrane region" description="Helical" evidence="6">
    <location>
        <begin position="12"/>
        <end position="35"/>
    </location>
</feature>
<dbReference type="STRING" id="1137284.GCA_001418205_01209"/>
<comment type="similarity">
    <text evidence="3">Belongs to the methyl-accepting chemotaxis (MCP) protein family.</text>
</comment>
<feature type="domain" description="HAMP" evidence="8">
    <location>
        <begin position="321"/>
        <end position="374"/>
    </location>
</feature>
<evidence type="ECO:0000259" key="7">
    <source>
        <dbReference type="PROSITE" id="PS50111"/>
    </source>
</evidence>
<dbReference type="InterPro" id="IPR003660">
    <property type="entry name" value="HAMP_dom"/>
</dbReference>
<proteinExistence type="inferred from homology"/>
<evidence type="ECO:0000256" key="1">
    <source>
        <dbReference type="ARBA" id="ARBA00004370"/>
    </source>
</evidence>
<dbReference type="EMBL" id="CYHG01000003">
    <property type="protein sequence ID" value="CUB03359.1"/>
    <property type="molecule type" value="Genomic_DNA"/>
</dbReference>
<evidence type="ECO:0000256" key="4">
    <source>
        <dbReference type="PROSITE-ProRule" id="PRU00284"/>
    </source>
</evidence>
<comment type="subcellular location">
    <subcellularLocation>
        <location evidence="1">Membrane</location>
    </subcellularLocation>
</comment>
<dbReference type="PANTHER" id="PTHR32089:SF112">
    <property type="entry name" value="LYSOZYME-LIKE PROTEIN-RELATED"/>
    <property type="match status" value="1"/>
</dbReference>
<dbReference type="CDD" id="cd11386">
    <property type="entry name" value="MCP_signal"/>
    <property type="match status" value="1"/>
</dbReference>
<keyword evidence="6" id="KW-0812">Transmembrane</keyword>
<gene>
    <name evidence="9" type="ORF">Ga0061065_103210</name>
</gene>
<dbReference type="Pfam" id="PF00015">
    <property type="entry name" value="MCPsignal"/>
    <property type="match status" value="1"/>
</dbReference>
<evidence type="ECO:0000256" key="3">
    <source>
        <dbReference type="ARBA" id="ARBA00029447"/>
    </source>
</evidence>
<name>A0A0K6IJT3_9GAMM</name>
<evidence type="ECO:0000313" key="10">
    <source>
        <dbReference type="Proteomes" id="UP000182769"/>
    </source>
</evidence>
<feature type="domain" description="Methyl-accepting transducer" evidence="7">
    <location>
        <begin position="372"/>
        <end position="615"/>
    </location>
</feature>
<organism evidence="9 10">
    <name type="scientific">Marinomonas fungiae</name>
    <dbReference type="NCBI Taxonomy" id="1137284"/>
    <lineage>
        <taxon>Bacteria</taxon>
        <taxon>Pseudomonadati</taxon>
        <taxon>Pseudomonadota</taxon>
        <taxon>Gammaproteobacteria</taxon>
        <taxon>Oceanospirillales</taxon>
        <taxon>Oceanospirillaceae</taxon>
        <taxon>Marinomonas</taxon>
    </lineage>
</organism>
<dbReference type="AlphaFoldDB" id="A0A0K6IJT3"/>
<evidence type="ECO:0000256" key="2">
    <source>
        <dbReference type="ARBA" id="ARBA00023224"/>
    </source>
</evidence>
<dbReference type="Gene3D" id="3.30.450.20">
    <property type="entry name" value="PAS domain"/>
    <property type="match status" value="1"/>
</dbReference>
<accession>A0A0K6IJT3</accession>
<dbReference type="SUPFAM" id="SSF58104">
    <property type="entry name" value="Methyl-accepting chemotaxis protein (MCP) signaling domain"/>
    <property type="match status" value="1"/>
</dbReference>
<keyword evidence="10" id="KW-1185">Reference proteome</keyword>
<dbReference type="Gene3D" id="1.10.287.950">
    <property type="entry name" value="Methyl-accepting chemotaxis protein"/>
    <property type="match status" value="1"/>
</dbReference>
<feature type="coiled-coil region" evidence="5">
    <location>
        <begin position="450"/>
        <end position="477"/>
    </location>
</feature>